<dbReference type="PROSITE" id="PS50016">
    <property type="entry name" value="ZF_PHD_2"/>
    <property type="match status" value="1"/>
</dbReference>
<organism evidence="8 9">
    <name type="scientific">Patella caerulea</name>
    <name type="common">Rayed Mediterranean limpet</name>
    <dbReference type="NCBI Taxonomy" id="87958"/>
    <lineage>
        <taxon>Eukaryota</taxon>
        <taxon>Metazoa</taxon>
        <taxon>Spiralia</taxon>
        <taxon>Lophotrochozoa</taxon>
        <taxon>Mollusca</taxon>
        <taxon>Gastropoda</taxon>
        <taxon>Patellogastropoda</taxon>
        <taxon>Patelloidea</taxon>
        <taxon>Patellidae</taxon>
        <taxon>Patella</taxon>
    </lineage>
</organism>
<dbReference type="SUPFAM" id="SSF57903">
    <property type="entry name" value="FYVE/PHD zinc finger"/>
    <property type="match status" value="1"/>
</dbReference>
<feature type="region of interest" description="Disordered" evidence="6">
    <location>
        <begin position="295"/>
        <end position="326"/>
    </location>
</feature>
<accession>A0AAN8KAC2</accession>
<sequence>MSQVDLDAIQTKLKVAIKNHQTLVEKLNSDPKNQMMRNKLRELQMEIMNLSERQKHVVQSLRKEIVQKQPQTFPITKLVPGTQQYVSIAPQIQTVPLTSQTPTLLTAGTPVSFVTIPTAHLQKSTTLALPVSAPTCLANDLKTKFQVVDNSLLRHVSANNNNVLNVPVNRGTSPLIRVPQYSISTTTKPSILQSRGGSCLNRQVKIQDNKTQCRPSDCDIKDVKKTAEKKQISSEEKQKLKFMAALDLVTPETLKELQSKRTERKRRSTANPQFSYHFEPEKKHRLAGYMLNNLQPGVKRGRGRPPKHGPSPNNSRPSTPNTPTVQKVFKSDYLPGVNESEETEYLCAVCGRDGQVLLCNSCYKVFHMACLDPPLTAVPTGYWCCSPCQTNGNSLTWNGAESMAVVNSYIATKTVKEDEKRKLQKKSTELISEKSSLEARSKELTENLTEKMKCNKELAETNKQTKQNVDNLNKFIKSFQTA</sequence>
<dbReference type="PANTHER" id="PTHR24102:SF28">
    <property type="entry name" value="PHD-TYPE DOMAIN-CONTAINING PROTEIN"/>
    <property type="match status" value="1"/>
</dbReference>
<evidence type="ECO:0000256" key="4">
    <source>
        <dbReference type="PROSITE-ProRule" id="PRU00146"/>
    </source>
</evidence>
<evidence type="ECO:0000256" key="5">
    <source>
        <dbReference type="SAM" id="Coils"/>
    </source>
</evidence>
<feature type="compositionally biased region" description="Low complexity" evidence="6">
    <location>
        <begin position="310"/>
        <end position="324"/>
    </location>
</feature>
<evidence type="ECO:0000256" key="6">
    <source>
        <dbReference type="SAM" id="MobiDB-lite"/>
    </source>
</evidence>
<dbReference type="InterPro" id="IPR011011">
    <property type="entry name" value="Znf_FYVE_PHD"/>
</dbReference>
<feature type="region of interest" description="Disordered" evidence="6">
    <location>
        <begin position="256"/>
        <end position="277"/>
    </location>
</feature>
<evidence type="ECO:0000313" key="8">
    <source>
        <dbReference type="EMBL" id="KAK6191443.1"/>
    </source>
</evidence>
<evidence type="ECO:0000259" key="7">
    <source>
        <dbReference type="PROSITE" id="PS50016"/>
    </source>
</evidence>
<keyword evidence="9" id="KW-1185">Reference proteome</keyword>
<keyword evidence="2 4" id="KW-0863">Zinc-finger</keyword>
<evidence type="ECO:0000313" key="9">
    <source>
        <dbReference type="Proteomes" id="UP001347796"/>
    </source>
</evidence>
<keyword evidence="5" id="KW-0175">Coiled coil</keyword>
<dbReference type="EMBL" id="JAZGQO010000002">
    <property type="protein sequence ID" value="KAK6191443.1"/>
    <property type="molecule type" value="Genomic_DNA"/>
</dbReference>
<evidence type="ECO:0000256" key="3">
    <source>
        <dbReference type="ARBA" id="ARBA00022833"/>
    </source>
</evidence>
<dbReference type="InterPro" id="IPR013083">
    <property type="entry name" value="Znf_RING/FYVE/PHD"/>
</dbReference>
<dbReference type="GO" id="GO:0008270">
    <property type="term" value="F:zinc ion binding"/>
    <property type="evidence" value="ECO:0007669"/>
    <property type="project" value="UniProtKB-KW"/>
</dbReference>
<gene>
    <name evidence="8" type="ORF">SNE40_003132</name>
</gene>
<dbReference type="InterPro" id="IPR001965">
    <property type="entry name" value="Znf_PHD"/>
</dbReference>
<dbReference type="SMART" id="SM00249">
    <property type="entry name" value="PHD"/>
    <property type="match status" value="1"/>
</dbReference>
<dbReference type="InterPro" id="IPR019786">
    <property type="entry name" value="Zinc_finger_PHD-type_CS"/>
</dbReference>
<dbReference type="Proteomes" id="UP001347796">
    <property type="component" value="Unassembled WGS sequence"/>
</dbReference>
<feature type="coiled-coil region" evidence="5">
    <location>
        <begin position="420"/>
        <end position="475"/>
    </location>
</feature>
<reference evidence="8 9" key="1">
    <citation type="submission" date="2024-01" db="EMBL/GenBank/DDBJ databases">
        <title>The genome of the rayed Mediterranean limpet Patella caerulea (Linnaeus, 1758).</title>
        <authorList>
            <person name="Anh-Thu Weber A."/>
            <person name="Halstead-Nussloch G."/>
        </authorList>
    </citation>
    <scope>NUCLEOTIDE SEQUENCE [LARGE SCALE GENOMIC DNA]</scope>
    <source>
        <strain evidence="8">AATW-2023a</strain>
        <tissue evidence="8">Whole specimen</tissue>
    </source>
</reference>
<dbReference type="Gene3D" id="3.30.40.10">
    <property type="entry name" value="Zinc/RING finger domain, C3HC4 (zinc finger)"/>
    <property type="match status" value="1"/>
</dbReference>
<name>A0AAN8KAC2_PATCE</name>
<dbReference type="PROSITE" id="PS01359">
    <property type="entry name" value="ZF_PHD_1"/>
    <property type="match status" value="1"/>
</dbReference>
<proteinExistence type="predicted"/>
<comment type="caution">
    <text evidence="8">The sequence shown here is derived from an EMBL/GenBank/DDBJ whole genome shotgun (WGS) entry which is preliminary data.</text>
</comment>
<dbReference type="PANTHER" id="PTHR24102">
    <property type="entry name" value="PHD FINGER PROTEIN"/>
    <property type="match status" value="1"/>
</dbReference>
<evidence type="ECO:0000256" key="2">
    <source>
        <dbReference type="ARBA" id="ARBA00022771"/>
    </source>
</evidence>
<keyword evidence="3" id="KW-0862">Zinc</keyword>
<keyword evidence="1" id="KW-0479">Metal-binding</keyword>
<dbReference type="InterPro" id="IPR019787">
    <property type="entry name" value="Znf_PHD-finger"/>
</dbReference>
<protein>
    <recommendedName>
        <fullName evidence="7">PHD-type domain-containing protein</fullName>
    </recommendedName>
</protein>
<dbReference type="AlphaFoldDB" id="A0AAN8KAC2"/>
<evidence type="ECO:0000256" key="1">
    <source>
        <dbReference type="ARBA" id="ARBA00022723"/>
    </source>
</evidence>
<feature type="domain" description="PHD-type" evidence="7">
    <location>
        <begin position="344"/>
        <end position="391"/>
    </location>
</feature>
<dbReference type="Pfam" id="PF00628">
    <property type="entry name" value="PHD"/>
    <property type="match status" value="1"/>
</dbReference>